<keyword evidence="1" id="KW-1133">Transmembrane helix</keyword>
<protein>
    <submittedName>
        <fullName evidence="2">Uncharacterized protein</fullName>
    </submittedName>
</protein>
<organism evidence="2 3">
    <name type="scientific">Desemzia incerta</name>
    <dbReference type="NCBI Taxonomy" id="82801"/>
    <lineage>
        <taxon>Bacteria</taxon>
        <taxon>Bacillati</taxon>
        <taxon>Bacillota</taxon>
        <taxon>Bacilli</taxon>
        <taxon>Lactobacillales</taxon>
        <taxon>Carnobacteriaceae</taxon>
        <taxon>Desemzia</taxon>
    </lineage>
</organism>
<keyword evidence="3" id="KW-1185">Reference proteome</keyword>
<proteinExistence type="predicted"/>
<evidence type="ECO:0000256" key="1">
    <source>
        <dbReference type="SAM" id="Phobius"/>
    </source>
</evidence>
<dbReference type="EMBL" id="FOXW01000008">
    <property type="protein sequence ID" value="SFQ43556.1"/>
    <property type="molecule type" value="Genomic_DNA"/>
</dbReference>
<dbReference type="Proteomes" id="UP000199136">
    <property type="component" value="Unassembled WGS sequence"/>
</dbReference>
<feature type="transmembrane region" description="Helical" evidence="1">
    <location>
        <begin position="6"/>
        <end position="22"/>
    </location>
</feature>
<reference evidence="2 3" key="1">
    <citation type="submission" date="2016-10" db="EMBL/GenBank/DDBJ databases">
        <authorList>
            <person name="de Groot N.N."/>
        </authorList>
    </citation>
    <scope>NUCLEOTIDE SEQUENCE [LARGE SCALE GENOMIC DNA]</scope>
    <source>
        <strain evidence="2 3">DSM 20581</strain>
    </source>
</reference>
<name>A0A1I5YH98_9LACT</name>
<gene>
    <name evidence="2" type="ORF">SAMN04488506_2006</name>
</gene>
<keyword evidence="1" id="KW-0472">Membrane</keyword>
<feature type="transmembrane region" description="Helical" evidence="1">
    <location>
        <begin position="76"/>
        <end position="93"/>
    </location>
</feature>
<dbReference type="RefSeq" id="WP_092481025.1">
    <property type="nucleotide sequence ID" value="NZ_FOXW01000008.1"/>
</dbReference>
<keyword evidence="1" id="KW-0812">Transmembrane</keyword>
<evidence type="ECO:0000313" key="2">
    <source>
        <dbReference type="EMBL" id="SFQ43556.1"/>
    </source>
</evidence>
<accession>A0A1I5YH98</accession>
<feature type="transmembrane region" description="Helical" evidence="1">
    <location>
        <begin position="43"/>
        <end position="64"/>
    </location>
</feature>
<evidence type="ECO:0000313" key="3">
    <source>
        <dbReference type="Proteomes" id="UP000199136"/>
    </source>
</evidence>
<sequence>MDVLYLVFALVSIVFMTDGMLLKTEKFQKLIAQWIKKQGAAGIVSLVSTLLVTTGAVGLIWSAVGYLLSEQVSVEVFILIYVVLLIIPGVFLAKTLRRYY</sequence>
<dbReference type="AlphaFoldDB" id="A0A1I5YH98"/>